<organism evidence="2 3">
    <name type="scientific">Candidatus Enterousia excrementavium</name>
    <dbReference type="NCBI Taxonomy" id="2840789"/>
    <lineage>
        <taxon>Bacteria</taxon>
        <taxon>Pseudomonadati</taxon>
        <taxon>Pseudomonadota</taxon>
        <taxon>Alphaproteobacteria</taxon>
        <taxon>Candidatus Enterousia</taxon>
    </lineage>
</organism>
<proteinExistence type="predicted"/>
<evidence type="ECO:0000313" key="2">
    <source>
        <dbReference type="EMBL" id="MBO8407494.1"/>
    </source>
</evidence>
<dbReference type="Pfam" id="PF09411">
    <property type="entry name" value="PagL"/>
    <property type="match status" value="1"/>
</dbReference>
<name>A0A940ICF6_9PROT</name>
<keyword evidence="2" id="KW-0378">Hydrolase</keyword>
<dbReference type="EMBL" id="JADINE010000042">
    <property type="protein sequence ID" value="MBO8407494.1"/>
    <property type="molecule type" value="Genomic_DNA"/>
</dbReference>
<keyword evidence="1" id="KW-0732">Signal</keyword>
<reference evidence="2" key="2">
    <citation type="journal article" date="2021" name="PeerJ">
        <title>Extensive microbial diversity within the chicken gut microbiome revealed by metagenomics and culture.</title>
        <authorList>
            <person name="Gilroy R."/>
            <person name="Ravi A."/>
            <person name="Getino M."/>
            <person name="Pursley I."/>
            <person name="Horton D.L."/>
            <person name="Alikhan N.F."/>
            <person name="Baker D."/>
            <person name="Gharbi K."/>
            <person name="Hall N."/>
            <person name="Watson M."/>
            <person name="Adriaenssens E.M."/>
            <person name="Foster-Nyarko E."/>
            <person name="Jarju S."/>
            <person name="Secka A."/>
            <person name="Antonio M."/>
            <person name="Oren A."/>
            <person name="Chaudhuri R.R."/>
            <person name="La Ragione R."/>
            <person name="Hildebrand F."/>
            <person name="Pallen M.J."/>
        </authorList>
    </citation>
    <scope>NUCLEOTIDE SEQUENCE</scope>
    <source>
        <strain evidence="2">B1-16210</strain>
    </source>
</reference>
<dbReference type="AlphaFoldDB" id="A0A940ICF6"/>
<feature type="signal peptide" evidence="1">
    <location>
        <begin position="1"/>
        <end position="20"/>
    </location>
</feature>
<dbReference type="InterPro" id="IPR018550">
    <property type="entry name" value="Lipid-A_deacylase-rel"/>
</dbReference>
<feature type="chain" id="PRO_5037275316" evidence="1">
    <location>
        <begin position="21"/>
        <end position="186"/>
    </location>
</feature>
<dbReference type="Gene3D" id="2.40.160.20">
    <property type="match status" value="1"/>
</dbReference>
<reference evidence="2" key="1">
    <citation type="submission" date="2020-10" db="EMBL/GenBank/DDBJ databases">
        <authorList>
            <person name="Gilroy R."/>
        </authorList>
    </citation>
    <scope>NUCLEOTIDE SEQUENCE</scope>
    <source>
        <strain evidence="2">B1-16210</strain>
    </source>
</reference>
<gene>
    <name evidence="2" type="ORF">IAC77_03485</name>
</gene>
<dbReference type="Proteomes" id="UP000721442">
    <property type="component" value="Unassembled WGS sequence"/>
</dbReference>
<evidence type="ECO:0000313" key="3">
    <source>
        <dbReference type="Proteomes" id="UP000721442"/>
    </source>
</evidence>
<dbReference type="GO" id="GO:0016787">
    <property type="term" value="F:hydrolase activity"/>
    <property type="evidence" value="ECO:0007669"/>
    <property type="project" value="UniProtKB-KW"/>
</dbReference>
<protein>
    <submittedName>
        <fullName evidence="2">Acyloxyacyl hydrolase</fullName>
    </submittedName>
</protein>
<sequence>MKKFIISLSTLILATHVALADTNPFMGEHKNQIALNLGQGVNSGFLIPPPTQLVPFYFVHVQYSQPTTFFKIPARQSINIGQTLGFGRKYGWDWDKFTIPMIFLSEDIALAHGENWYFSTGIGMGLQAQQNDRLGAKLLFQFKLIGGYRINDDWAIEVFVQHFSNANTAPENYSYAFYGAGFTYNF</sequence>
<accession>A0A940ICF6</accession>
<evidence type="ECO:0000256" key="1">
    <source>
        <dbReference type="SAM" id="SignalP"/>
    </source>
</evidence>
<comment type="caution">
    <text evidence="2">The sequence shown here is derived from an EMBL/GenBank/DDBJ whole genome shotgun (WGS) entry which is preliminary data.</text>
</comment>